<feature type="region of interest" description="Disordered" evidence="1">
    <location>
        <begin position="1"/>
        <end position="22"/>
    </location>
</feature>
<proteinExistence type="predicted"/>
<comment type="caution">
    <text evidence="2">The sequence shown here is derived from an EMBL/GenBank/DDBJ whole genome shotgun (WGS) entry which is preliminary data.</text>
</comment>
<feature type="region of interest" description="Disordered" evidence="1">
    <location>
        <begin position="88"/>
        <end position="114"/>
    </location>
</feature>
<evidence type="ECO:0000313" key="2">
    <source>
        <dbReference type="EMBL" id="GBP13319.1"/>
    </source>
</evidence>
<evidence type="ECO:0000313" key="3">
    <source>
        <dbReference type="Proteomes" id="UP000299102"/>
    </source>
</evidence>
<evidence type="ECO:0000256" key="1">
    <source>
        <dbReference type="SAM" id="MobiDB-lite"/>
    </source>
</evidence>
<dbReference type="Proteomes" id="UP000299102">
    <property type="component" value="Unassembled WGS sequence"/>
</dbReference>
<name>A0A4C1TFM3_EUMVA</name>
<feature type="compositionally biased region" description="Polar residues" evidence="1">
    <location>
        <begin position="9"/>
        <end position="22"/>
    </location>
</feature>
<accession>A0A4C1TFM3</accession>
<organism evidence="2 3">
    <name type="scientific">Eumeta variegata</name>
    <name type="common">Bagworm moth</name>
    <name type="synonym">Eumeta japonica</name>
    <dbReference type="NCBI Taxonomy" id="151549"/>
    <lineage>
        <taxon>Eukaryota</taxon>
        <taxon>Metazoa</taxon>
        <taxon>Ecdysozoa</taxon>
        <taxon>Arthropoda</taxon>
        <taxon>Hexapoda</taxon>
        <taxon>Insecta</taxon>
        <taxon>Pterygota</taxon>
        <taxon>Neoptera</taxon>
        <taxon>Endopterygota</taxon>
        <taxon>Lepidoptera</taxon>
        <taxon>Glossata</taxon>
        <taxon>Ditrysia</taxon>
        <taxon>Tineoidea</taxon>
        <taxon>Psychidae</taxon>
        <taxon>Oiketicinae</taxon>
        <taxon>Eumeta</taxon>
    </lineage>
</organism>
<sequence>MLPPASKTMFVSSPQPSLDQRGENNFQDFRAAIGQWPLTYVKQRRPPAASRGAPGVVLEKRTFSFENTPIHYFLGVLRHHAVLQSNEMQNMRERRDREPFRNRRTQNGTRPKSYADKSFRRAFDRHWRAYRLNVHECAVWPRLALGGDTAGSKL</sequence>
<dbReference type="AlphaFoldDB" id="A0A4C1TFM3"/>
<protein>
    <submittedName>
        <fullName evidence="2">Uncharacterized protein</fullName>
    </submittedName>
</protein>
<keyword evidence="3" id="KW-1185">Reference proteome</keyword>
<reference evidence="2 3" key="1">
    <citation type="journal article" date="2019" name="Commun. Biol.">
        <title>The bagworm genome reveals a unique fibroin gene that provides high tensile strength.</title>
        <authorList>
            <person name="Kono N."/>
            <person name="Nakamura H."/>
            <person name="Ohtoshi R."/>
            <person name="Tomita M."/>
            <person name="Numata K."/>
            <person name="Arakawa K."/>
        </authorList>
    </citation>
    <scope>NUCLEOTIDE SEQUENCE [LARGE SCALE GENOMIC DNA]</scope>
</reference>
<feature type="compositionally biased region" description="Basic and acidic residues" evidence="1">
    <location>
        <begin position="90"/>
        <end position="101"/>
    </location>
</feature>
<gene>
    <name evidence="2" type="ORF">EVAR_8234_1</name>
</gene>
<dbReference type="EMBL" id="BGZK01000056">
    <property type="protein sequence ID" value="GBP13319.1"/>
    <property type="molecule type" value="Genomic_DNA"/>
</dbReference>